<reference evidence="1" key="1">
    <citation type="submission" date="2022-06" db="EMBL/GenBank/DDBJ databases">
        <title>Phylogenomic reconstructions and comparative analyses of Kickxellomycotina fungi.</title>
        <authorList>
            <person name="Reynolds N.K."/>
            <person name="Stajich J.E."/>
            <person name="Barry K."/>
            <person name="Grigoriev I.V."/>
            <person name="Crous P."/>
            <person name="Smith M.E."/>
        </authorList>
    </citation>
    <scope>NUCLEOTIDE SEQUENCE</scope>
    <source>
        <strain evidence="1">RSA 2271</strain>
    </source>
</reference>
<proteinExistence type="predicted"/>
<comment type="caution">
    <text evidence="1">The sequence shown here is derived from an EMBL/GenBank/DDBJ whole genome shotgun (WGS) entry which is preliminary data.</text>
</comment>
<sequence length="415" mass="48448">MGLEWVGSNAPVEDVTESGSDSCWLVRRGTEQLEWYQFNWHKLGWLISGLCALVATVLALVLIGLHIRHYNVPTEQRYVIRIILLIPIYSIVSWLSYRFYREAPYIEAARDLYEAFVIAFFMLLILNYLGFERGEHTKKLEEYYNRGAANSTKYDEAEAAAAAKEAELDEKMMDTDAAAVSNSSVPHKWVFPFNFLVLNPTSERTIFFIVLGILQYCVIKPILTVVIIVTHKYGVYCPESMSPKYANVWVMVINFTSVTVAMYYLVQLYMILKEPIKDRRPLMKFLSIKLVIFFSFFVGVVLTFLGSNNFHVIHDSRLWTKDNVIDGLNALFICAEMVIFSIFYFWAFSYKEYKHAPMDKYYPSRRQLWKDAFNIFDVYKLTKAYSKVMSRRIRNRVRPRPEDSENPYAPIIEKT</sequence>
<protein>
    <submittedName>
        <fullName evidence="1">Uncharacterized protein</fullName>
    </submittedName>
</protein>
<dbReference type="EMBL" id="JAMZIH010005152">
    <property type="protein sequence ID" value="KAJ1675927.1"/>
    <property type="molecule type" value="Genomic_DNA"/>
</dbReference>
<gene>
    <name evidence="1" type="ORF">EV182_000314</name>
</gene>
<keyword evidence="2" id="KW-1185">Reference proteome</keyword>
<accession>A0ACC1HKY5</accession>
<dbReference type="Proteomes" id="UP001145114">
    <property type="component" value="Unassembled WGS sequence"/>
</dbReference>
<name>A0ACC1HKY5_9FUNG</name>
<evidence type="ECO:0000313" key="1">
    <source>
        <dbReference type="EMBL" id="KAJ1675927.1"/>
    </source>
</evidence>
<evidence type="ECO:0000313" key="2">
    <source>
        <dbReference type="Proteomes" id="UP001145114"/>
    </source>
</evidence>
<organism evidence="1 2">
    <name type="scientific">Spiromyces aspiralis</name>
    <dbReference type="NCBI Taxonomy" id="68401"/>
    <lineage>
        <taxon>Eukaryota</taxon>
        <taxon>Fungi</taxon>
        <taxon>Fungi incertae sedis</taxon>
        <taxon>Zoopagomycota</taxon>
        <taxon>Kickxellomycotina</taxon>
        <taxon>Kickxellomycetes</taxon>
        <taxon>Kickxellales</taxon>
        <taxon>Kickxellaceae</taxon>
        <taxon>Spiromyces</taxon>
    </lineage>
</organism>